<dbReference type="PANTHER" id="PTHR32322:SF2">
    <property type="entry name" value="EAMA DOMAIN-CONTAINING PROTEIN"/>
    <property type="match status" value="1"/>
</dbReference>
<feature type="transmembrane region" description="Helical" evidence="6">
    <location>
        <begin position="12"/>
        <end position="32"/>
    </location>
</feature>
<comment type="similarity">
    <text evidence="2">Belongs to the EamA transporter family.</text>
</comment>
<gene>
    <name evidence="8" type="ORF">COA17_06435</name>
</gene>
<comment type="subcellular location">
    <subcellularLocation>
        <location evidence="1">Membrane</location>
        <topology evidence="1">Multi-pass membrane protein</topology>
    </subcellularLocation>
</comment>
<reference evidence="8 9" key="1">
    <citation type="submission" date="2017-09" db="EMBL/GenBank/DDBJ databases">
        <title>Sphingomonas ginsenosidimutans KACC 14949, whole genome shotgun sequence.</title>
        <authorList>
            <person name="Feng G."/>
            <person name="Zhu H."/>
        </authorList>
    </citation>
    <scope>NUCLEOTIDE SEQUENCE [LARGE SCALE GENOMIC DNA]</scope>
    <source>
        <strain evidence="8 9">KACC 14949</strain>
    </source>
</reference>
<feature type="transmembrane region" description="Helical" evidence="6">
    <location>
        <begin position="44"/>
        <end position="61"/>
    </location>
</feature>
<dbReference type="AlphaFoldDB" id="A0A2A4I1P8"/>
<feature type="domain" description="EamA" evidence="7">
    <location>
        <begin position="162"/>
        <end position="297"/>
    </location>
</feature>
<sequence>MIGHRRPNSTRAAVLVPFAIVTLIWGSTWIVIRDQLGTVPPSWSVTYRFLVAGVVLQAVAMARREVVTRDAGFWRFAATLGLLQFVLNFNFVYRAEQHITSGLVAVTFALLLVPNALFARLFLGQRLGRQLLAGSAVAMAGVALLFVQEARSDPNGPGQSLLGIGLTLCAILSASCANVMQATRAAARYPMVPTLAAAMLIGAGLDAAWAWITTGPPVFDLRPSYIAGVLYLGVVASSLAFTLYFRIIRAIGPAKAAYNSVIVPVIAMLLSTLFEGYRWSPLAAAGGVLAGIGLVVALSARRPAR</sequence>
<evidence type="ECO:0000313" key="8">
    <source>
        <dbReference type="EMBL" id="PCG09858.1"/>
    </source>
</evidence>
<keyword evidence="9" id="KW-1185">Reference proteome</keyword>
<dbReference type="GO" id="GO:0016020">
    <property type="term" value="C:membrane"/>
    <property type="evidence" value="ECO:0007669"/>
    <property type="project" value="UniProtKB-SubCell"/>
</dbReference>
<name>A0A2A4I1P8_9SPHN</name>
<keyword evidence="5 6" id="KW-0472">Membrane</keyword>
<feature type="transmembrane region" description="Helical" evidence="6">
    <location>
        <begin position="224"/>
        <end position="244"/>
    </location>
</feature>
<feature type="transmembrane region" description="Helical" evidence="6">
    <location>
        <begin position="99"/>
        <end position="119"/>
    </location>
</feature>
<feature type="transmembrane region" description="Helical" evidence="6">
    <location>
        <begin position="160"/>
        <end position="180"/>
    </location>
</feature>
<keyword evidence="4 6" id="KW-1133">Transmembrane helix</keyword>
<comment type="caution">
    <text evidence="8">The sequence shown here is derived from an EMBL/GenBank/DDBJ whole genome shotgun (WGS) entry which is preliminary data.</text>
</comment>
<evidence type="ECO:0000259" key="7">
    <source>
        <dbReference type="Pfam" id="PF00892"/>
    </source>
</evidence>
<evidence type="ECO:0000256" key="6">
    <source>
        <dbReference type="SAM" id="Phobius"/>
    </source>
</evidence>
<proteinExistence type="inferred from homology"/>
<evidence type="ECO:0000313" key="9">
    <source>
        <dbReference type="Proteomes" id="UP000218784"/>
    </source>
</evidence>
<keyword evidence="3 6" id="KW-0812">Transmembrane</keyword>
<feature type="transmembrane region" description="Helical" evidence="6">
    <location>
        <begin position="280"/>
        <end position="300"/>
    </location>
</feature>
<evidence type="ECO:0000256" key="1">
    <source>
        <dbReference type="ARBA" id="ARBA00004141"/>
    </source>
</evidence>
<evidence type="ECO:0000256" key="3">
    <source>
        <dbReference type="ARBA" id="ARBA00022692"/>
    </source>
</evidence>
<feature type="transmembrane region" description="Helical" evidence="6">
    <location>
        <begin position="73"/>
        <end position="93"/>
    </location>
</feature>
<evidence type="ECO:0000256" key="2">
    <source>
        <dbReference type="ARBA" id="ARBA00007362"/>
    </source>
</evidence>
<dbReference type="Pfam" id="PF00892">
    <property type="entry name" value="EamA"/>
    <property type="match status" value="2"/>
</dbReference>
<protein>
    <submittedName>
        <fullName evidence="8">EamA family transporter</fullName>
    </submittedName>
</protein>
<dbReference type="InterPro" id="IPR050638">
    <property type="entry name" value="AA-Vitamin_Transporters"/>
</dbReference>
<dbReference type="EMBL" id="NWVD01000002">
    <property type="protein sequence ID" value="PCG09858.1"/>
    <property type="molecule type" value="Genomic_DNA"/>
</dbReference>
<accession>A0A2A4I1P8</accession>
<feature type="transmembrane region" description="Helical" evidence="6">
    <location>
        <begin position="131"/>
        <end position="148"/>
    </location>
</feature>
<dbReference type="InterPro" id="IPR000620">
    <property type="entry name" value="EamA_dom"/>
</dbReference>
<dbReference type="Proteomes" id="UP000218784">
    <property type="component" value="Unassembled WGS sequence"/>
</dbReference>
<evidence type="ECO:0000256" key="5">
    <source>
        <dbReference type="ARBA" id="ARBA00023136"/>
    </source>
</evidence>
<organism evidence="8 9">
    <name type="scientific">Sphingomonas ginsenosidimutans</name>
    <dbReference type="NCBI Taxonomy" id="862134"/>
    <lineage>
        <taxon>Bacteria</taxon>
        <taxon>Pseudomonadati</taxon>
        <taxon>Pseudomonadota</taxon>
        <taxon>Alphaproteobacteria</taxon>
        <taxon>Sphingomonadales</taxon>
        <taxon>Sphingomonadaceae</taxon>
        <taxon>Sphingomonas</taxon>
    </lineage>
</organism>
<feature type="transmembrane region" description="Helical" evidence="6">
    <location>
        <begin position="192"/>
        <end position="212"/>
    </location>
</feature>
<dbReference type="PANTHER" id="PTHR32322">
    <property type="entry name" value="INNER MEMBRANE TRANSPORTER"/>
    <property type="match status" value="1"/>
</dbReference>
<feature type="transmembrane region" description="Helical" evidence="6">
    <location>
        <begin position="256"/>
        <end position="274"/>
    </location>
</feature>
<dbReference type="SUPFAM" id="SSF103481">
    <property type="entry name" value="Multidrug resistance efflux transporter EmrE"/>
    <property type="match status" value="2"/>
</dbReference>
<evidence type="ECO:0000256" key="4">
    <source>
        <dbReference type="ARBA" id="ARBA00022989"/>
    </source>
</evidence>
<feature type="domain" description="EamA" evidence="7">
    <location>
        <begin position="19"/>
        <end position="146"/>
    </location>
</feature>
<dbReference type="InterPro" id="IPR037185">
    <property type="entry name" value="EmrE-like"/>
</dbReference>